<feature type="compositionally biased region" description="Low complexity" evidence="2">
    <location>
        <begin position="82"/>
        <end position="97"/>
    </location>
</feature>
<feature type="compositionally biased region" description="Basic and acidic residues" evidence="2">
    <location>
        <begin position="369"/>
        <end position="378"/>
    </location>
</feature>
<evidence type="ECO:0000313" key="4">
    <source>
        <dbReference type="EMBL" id="RWQ96121.1"/>
    </source>
</evidence>
<feature type="region of interest" description="Disordered" evidence="2">
    <location>
        <begin position="1"/>
        <end position="21"/>
    </location>
</feature>
<accession>A0A443HWI5</accession>
<dbReference type="STRING" id="264951.A0A443HWI5"/>
<keyword evidence="5" id="KW-1185">Reference proteome</keyword>
<dbReference type="AlphaFoldDB" id="A0A443HWI5"/>
<evidence type="ECO:0000313" key="5">
    <source>
        <dbReference type="Proteomes" id="UP000283841"/>
    </source>
</evidence>
<dbReference type="GO" id="GO:0008270">
    <property type="term" value="F:zinc ion binding"/>
    <property type="evidence" value="ECO:0007669"/>
    <property type="project" value="UniProtKB-KW"/>
</dbReference>
<comment type="caution">
    <text evidence="4">The sequence shown here is derived from an EMBL/GenBank/DDBJ whole genome shotgun (WGS) entry which is preliminary data.</text>
</comment>
<feature type="region of interest" description="Disordered" evidence="2">
    <location>
        <begin position="40"/>
        <end position="115"/>
    </location>
</feature>
<feature type="compositionally biased region" description="Polar residues" evidence="2">
    <location>
        <begin position="99"/>
        <end position="110"/>
    </location>
</feature>
<dbReference type="Proteomes" id="UP000283841">
    <property type="component" value="Unassembled WGS sequence"/>
</dbReference>
<dbReference type="InterPro" id="IPR013083">
    <property type="entry name" value="Znf_RING/FYVE/PHD"/>
</dbReference>
<dbReference type="EMBL" id="RCNU01000004">
    <property type="protein sequence ID" value="RWQ96121.1"/>
    <property type="molecule type" value="Genomic_DNA"/>
</dbReference>
<reference evidence="4 5" key="1">
    <citation type="journal article" date="2018" name="Front. Microbiol.">
        <title>Genomic and genetic insights into a cosmopolitan fungus, Paecilomyces variotii (Eurotiales).</title>
        <authorList>
            <person name="Urquhart A.S."/>
            <person name="Mondo S.J."/>
            <person name="Makela M.R."/>
            <person name="Hane J.K."/>
            <person name="Wiebenga A."/>
            <person name="He G."/>
            <person name="Mihaltcheva S."/>
            <person name="Pangilinan J."/>
            <person name="Lipzen A."/>
            <person name="Barry K."/>
            <person name="de Vries R.P."/>
            <person name="Grigoriev I.V."/>
            <person name="Idnurm A."/>
        </authorList>
    </citation>
    <scope>NUCLEOTIDE SEQUENCE [LARGE SCALE GENOMIC DNA]</scope>
    <source>
        <strain evidence="4 5">CBS 101075</strain>
    </source>
</reference>
<dbReference type="RefSeq" id="XP_028485766.1">
    <property type="nucleotide sequence ID" value="XM_028632791.1"/>
</dbReference>
<feature type="region of interest" description="Disordered" evidence="2">
    <location>
        <begin position="352"/>
        <end position="378"/>
    </location>
</feature>
<dbReference type="Pfam" id="PF13920">
    <property type="entry name" value="zf-C3HC4_3"/>
    <property type="match status" value="1"/>
</dbReference>
<proteinExistence type="predicted"/>
<dbReference type="PROSITE" id="PS50089">
    <property type="entry name" value="ZF_RING_2"/>
    <property type="match status" value="1"/>
</dbReference>
<dbReference type="InterPro" id="IPR001841">
    <property type="entry name" value="Znf_RING"/>
</dbReference>
<dbReference type="VEuPathDB" id="FungiDB:C8Q69DRAFT_506321"/>
<feature type="compositionally biased region" description="Polar residues" evidence="2">
    <location>
        <begin position="40"/>
        <end position="63"/>
    </location>
</feature>
<feature type="domain" description="RING-type" evidence="3">
    <location>
        <begin position="387"/>
        <end position="436"/>
    </location>
</feature>
<keyword evidence="1" id="KW-0863">Zinc-finger</keyword>
<name>A0A443HWI5_BYSSP</name>
<dbReference type="SMART" id="SM00184">
    <property type="entry name" value="RING"/>
    <property type="match status" value="1"/>
</dbReference>
<dbReference type="Gene3D" id="3.30.40.10">
    <property type="entry name" value="Zinc/RING finger domain, C3HC4 (zinc finger)"/>
    <property type="match status" value="1"/>
</dbReference>
<evidence type="ECO:0000256" key="1">
    <source>
        <dbReference type="PROSITE-ProRule" id="PRU00175"/>
    </source>
</evidence>
<protein>
    <recommendedName>
        <fullName evidence="3">RING-type domain-containing protein</fullName>
    </recommendedName>
</protein>
<keyword evidence="1" id="KW-0862">Zinc</keyword>
<gene>
    <name evidence="4" type="ORF">C8Q69DRAFT_506321</name>
</gene>
<feature type="region of interest" description="Disordered" evidence="2">
    <location>
        <begin position="219"/>
        <end position="279"/>
    </location>
</feature>
<evidence type="ECO:0000256" key="2">
    <source>
        <dbReference type="SAM" id="MobiDB-lite"/>
    </source>
</evidence>
<keyword evidence="1" id="KW-0479">Metal-binding</keyword>
<dbReference type="GeneID" id="39602068"/>
<evidence type="ECO:0000259" key="3">
    <source>
        <dbReference type="PROSITE" id="PS50089"/>
    </source>
</evidence>
<sequence>MPSANMETVQPAGLNNTDPQISTEQNAYNTEMWNQAHNTAHRTSISTAPSETPNNAEETQNGNAPRVMAPFWTGVNGPSPAPVSQQSTTTSTSAGPGTESGNNETPTHGASTHEWRPAVANSWAEYNRIETHRRSQAQTATQVLGVPTLYANNHQAYQHMAGTLQQLGPHFVPPGYSLVPQASFGYASPAETQHASSYRLPPLAYPRANPHVALPRPEISSSVAQQRGHESQSSDGNITIGSGANPPQNLNSRRRARRPDDPGFQHSRRPSPPQYEGIATQPTNAQFAEMPGPVPVPAAGTYVSYPALTARQHALITRQIQMNSVLRAMRPEDVEALRMYEEGIARGRRFHTAHTAAEEPPSKGLDNQNDGRPEPKEAEEMNVSLECKVCLSQLVDTVLIPCGHAVLCRWCANQHMPSSRADHTRPKKPAACPMCRKPVKQKFRIYLS</sequence>
<feature type="compositionally biased region" description="Polar residues" evidence="2">
    <location>
        <begin position="233"/>
        <end position="251"/>
    </location>
</feature>
<organism evidence="4 5">
    <name type="scientific">Byssochlamys spectabilis</name>
    <name type="common">Paecilomyces variotii</name>
    <dbReference type="NCBI Taxonomy" id="264951"/>
    <lineage>
        <taxon>Eukaryota</taxon>
        <taxon>Fungi</taxon>
        <taxon>Dikarya</taxon>
        <taxon>Ascomycota</taxon>
        <taxon>Pezizomycotina</taxon>
        <taxon>Eurotiomycetes</taxon>
        <taxon>Eurotiomycetidae</taxon>
        <taxon>Eurotiales</taxon>
        <taxon>Thermoascaceae</taxon>
        <taxon>Paecilomyces</taxon>
    </lineage>
</organism>
<dbReference type="SUPFAM" id="SSF57850">
    <property type="entry name" value="RING/U-box"/>
    <property type="match status" value="1"/>
</dbReference>